<evidence type="ECO:0000259" key="9">
    <source>
        <dbReference type="SMART" id="SM00435"/>
    </source>
</evidence>
<keyword evidence="5 6" id="KW-0413">Isomerase</keyword>
<dbReference type="GO" id="GO:0007059">
    <property type="term" value="P:chromosome segregation"/>
    <property type="evidence" value="ECO:0007669"/>
    <property type="project" value="TreeGrafter"/>
</dbReference>
<evidence type="ECO:0000313" key="10">
    <source>
        <dbReference type="EMBL" id="KAG0268757.1"/>
    </source>
</evidence>
<feature type="region of interest" description="Disordered" evidence="8">
    <location>
        <begin position="1"/>
        <end position="195"/>
    </location>
</feature>
<dbReference type="Gene3D" id="1.10.132.10">
    <property type="match status" value="1"/>
</dbReference>
<dbReference type="EC" id="5.6.2.1" evidence="7"/>
<gene>
    <name evidence="10" type="primary">TOP1</name>
    <name evidence="10" type="ORF">DFQ27_005837</name>
</gene>
<dbReference type="GO" id="GO:0006265">
    <property type="term" value="P:DNA topological change"/>
    <property type="evidence" value="ECO:0007669"/>
    <property type="project" value="UniProtKB-UniRule"/>
</dbReference>
<reference evidence="10" key="1">
    <citation type="journal article" date="2020" name="Fungal Divers.">
        <title>Resolving the Mortierellaceae phylogeny through synthesis of multi-gene phylogenetics and phylogenomics.</title>
        <authorList>
            <person name="Vandepol N."/>
            <person name="Liber J."/>
            <person name="Desiro A."/>
            <person name="Na H."/>
            <person name="Kennedy M."/>
            <person name="Barry K."/>
            <person name="Grigoriev I.V."/>
            <person name="Miller A.N."/>
            <person name="O'Donnell K."/>
            <person name="Stajich J.E."/>
            <person name="Bonito G."/>
        </authorList>
    </citation>
    <scope>NUCLEOTIDE SEQUENCE</scope>
    <source>
        <strain evidence="10">BC1065</strain>
    </source>
</reference>
<evidence type="ECO:0000313" key="11">
    <source>
        <dbReference type="Proteomes" id="UP000807716"/>
    </source>
</evidence>
<dbReference type="Gene3D" id="3.90.15.10">
    <property type="entry name" value="Topoisomerase I, Chain A, domain 3"/>
    <property type="match status" value="1"/>
</dbReference>
<feature type="compositionally biased region" description="Basic residues" evidence="8">
    <location>
        <begin position="120"/>
        <end position="132"/>
    </location>
</feature>
<dbReference type="GO" id="GO:0003677">
    <property type="term" value="F:DNA binding"/>
    <property type="evidence" value="ECO:0007669"/>
    <property type="project" value="UniProtKB-UniRule"/>
</dbReference>
<feature type="compositionally biased region" description="Acidic residues" evidence="8">
    <location>
        <begin position="107"/>
        <end position="117"/>
    </location>
</feature>
<dbReference type="EMBL" id="JAAAJB010000042">
    <property type="protein sequence ID" value="KAG0268757.1"/>
    <property type="molecule type" value="Genomic_DNA"/>
</dbReference>
<keyword evidence="3 6" id="KW-0799">Topoisomerase</keyword>
<comment type="function">
    <text evidence="7">Releases the supercoiling and torsional tension of DNA introduced during the DNA replication and transcription by transiently cleaving and rejoining one strand of the DNA duplex. Introduces a single-strand break via transesterification at the specific target site 5'-[CT]CCTTp site in duplex DNA. The scissile phosphodiester is attacked by the catalytic tyrosine of the enzyme, resulting in the formation of a DNA-(3'-phosphotyrosyl)-enzyme intermediate and the expulsion of a 5'-OH DNA strand. The free DNA strand then undergoes passage around the unbroken strand thus removing DNA supercoils. Finally, in the religation step, the DNA 5'-OH attacks the covalent intermediate to expel the active-site tyrosine and restore the DNA phosphodiester backbone.</text>
</comment>
<evidence type="ECO:0000256" key="2">
    <source>
        <dbReference type="ARBA" id="ARBA00006645"/>
    </source>
</evidence>
<dbReference type="SMART" id="SM00435">
    <property type="entry name" value="TOPEUc"/>
    <property type="match status" value="1"/>
</dbReference>
<dbReference type="Gene3D" id="2.170.11.10">
    <property type="entry name" value="DNA Topoisomerase I, domain 2"/>
    <property type="match status" value="1"/>
</dbReference>
<dbReference type="GO" id="GO:0006260">
    <property type="term" value="P:DNA replication"/>
    <property type="evidence" value="ECO:0007669"/>
    <property type="project" value="TreeGrafter"/>
</dbReference>
<comment type="caution">
    <text evidence="10">The sequence shown here is derived from an EMBL/GenBank/DDBJ whole genome shotgun (WGS) entry which is preliminary data.</text>
</comment>
<dbReference type="InterPro" id="IPR013034">
    <property type="entry name" value="DNA_topo_DNA_db_N_dom1"/>
</dbReference>
<feature type="compositionally biased region" description="Low complexity" evidence="8">
    <location>
        <begin position="54"/>
        <end position="83"/>
    </location>
</feature>
<dbReference type="GO" id="GO:0003917">
    <property type="term" value="F:DNA topoisomerase type I (single strand cut, ATP-independent) activity"/>
    <property type="evidence" value="ECO:0007669"/>
    <property type="project" value="UniProtKB-UniRule"/>
</dbReference>
<dbReference type="PANTHER" id="PTHR10290:SF3">
    <property type="entry name" value="DNA TOPOISOMERASE 1"/>
    <property type="match status" value="1"/>
</dbReference>
<dbReference type="FunFam" id="1.10.10.41:FF:000001">
    <property type="entry name" value="DNA topoisomerase I"/>
    <property type="match status" value="1"/>
</dbReference>
<dbReference type="GO" id="GO:0005694">
    <property type="term" value="C:chromosome"/>
    <property type="evidence" value="ECO:0007669"/>
    <property type="project" value="InterPro"/>
</dbReference>
<dbReference type="InterPro" id="IPR013500">
    <property type="entry name" value="TopoI_cat_euk"/>
</dbReference>
<dbReference type="InterPro" id="IPR001631">
    <property type="entry name" value="TopoI"/>
</dbReference>
<dbReference type="PANTHER" id="PTHR10290">
    <property type="entry name" value="DNA TOPOISOMERASE I"/>
    <property type="match status" value="1"/>
</dbReference>
<name>A0A9P6QJK5_9FUNG</name>
<feature type="region of interest" description="Disordered" evidence="8">
    <location>
        <begin position="689"/>
        <end position="715"/>
    </location>
</feature>
<evidence type="ECO:0000256" key="7">
    <source>
        <dbReference type="RuleBase" id="RU365101"/>
    </source>
</evidence>
<dbReference type="CDD" id="cd00659">
    <property type="entry name" value="Topo_IB_C"/>
    <property type="match status" value="1"/>
</dbReference>
<dbReference type="SUPFAM" id="SSF56741">
    <property type="entry name" value="Eukaryotic DNA topoisomerase I, N-terminal DNA-binding fragment"/>
    <property type="match status" value="1"/>
</dbReference>
<dbReference type="InterPro" id="IPR011010">
    <property type="entry name" value="DNA_brk_join_enz"/>
</dbReference>
<evidence type="ECO:0000256" key="5">
    <source>
        <dbReference type="ARBA" id="ARBA00023235"/>
    </source>
</evidence>
<dbReference type="Gene3D" id="1.10.10.41">
    <property type="entry name" value="Yeast DNA topoisomerase - domain 1"/>
    <property type="match status" value="1"/>
</dbReference>
<dbReference type="FunFam" id="2.170.11.10:FF:000001">
    <property type="entry name" value="DNA topoisomerase I"/>
    <property type="match status" value="1"/>
</dbReference>
<comment type="catalytic activity">
    <reaction evidence="1 6 7">
        <text>ATP-independent breakage of single-stranded DNA, followed by passage and rejoining.</text>
        <dbReference type="EC" id="5.6.2.1"/>
    </reaction>
</comment>
<dbReference type="PROSITE" id="PS00176">
    <property type="entry name" value="TOPO_IB_1"/>
    <property type="match status" value="1"/>
</dbReference>
<dbReference type="Pfam" id="PF01028">
    <property type="entry name" value="Topoisom_I"/>
    <property type="match status" value="1"/>
</dbReference>
<proteinExistence type="inferred from homology"/>
<evidence type="ECO:0000256" key="3">
    <source>
        <dbReference type="ARBA" id="ARBA00023029"/>
    </source>
</evidence>
<evidence type="ECO:0000256" key="8">
    <source>
        <dbReference type="SAM" id="MobiDB-lite"/>
    </source>
</evidence>
<dbReference type="InterPro" id="IPR048045">
    <property type="entry name" value="Topoisomer_I_DNA-bd"/>
</dbReference>
<dbReference type="PRINTS" id="PR00416">
    <property type="entry name" value="EUTPISMRASEI"/>
</dbReference>
<keyword evidence="4 6" id="KW-0238">DNA-binding</keyword>
<feature type="active site" description="O-(3'-phospho-DNA)-tyrosine intermediate" evidence="6">
    <location>
        <position position="788"/>
    </location>
</feature>
<dbReference type="InterPro" id="IPR013030">
    <property type="entry name" value="DNA_topo_DNA_db_N_dom2"/>
</dbReference>
<protein>
    <recommendedName>
        <fullName evidence="7">DNA topoisomerase I</fullName>
        <ecNumber evidence="7">5.6.2.1</ecNumber>
    </recommendedName>
    <alternativeName>
        <fullName evidence="7">DNA topoisomerase 1</fullName>
    </alternativeName>
</protein>
<dbReference type="InterPro" id="IPR014711">
    <property type="entry name" value="TopoI_cat_a-hlx-sub_euk"/>
</dbReference>
<sequence>MSSSDSDDVPLSRRKQSKPISSDDDSDVPLGKRRKTNGASKLIKEESDSDYGSRRTLSKASSARSTSSLSDANDSSSDSSGSDVPLAKRGATTNGRAKKPTSYKDESSDDSSSEDEVPLAKKKSAAPKKKPASKPAPAKKTNGKVKKESSPPPTKRKTTASSSKKRIKEEEDDSSANRKRIKKEEEEDEKEQEHQWWLDMENQDDSVKWTTLHHNGVMFAPDYVPLPSNIKMKYDGKPISLAPEVEEIAGFFGSMLETDHARNPVFQKNFFNDFRKVARQYKTQPEIKEFAKCDFTSMFEYFQEQREKKKAMTKEDKAKIKAEKEALKEKYGFATLDGRKEKVGNFMVEPPGLFRGRGEHPKTGCLKLRVLPEMVTLNLSKDAPIPPPPAGHKWAGIEHDNTKSWLATWKENINGSTKYVFLGADSSLKGISDMKKFELARELKGKVKEIRARYTAELKDKVMFTRQRATAVWLIDHLALRAGNEKGQEEADTVGCCSLRYEHVTLEKPNILHLDFLGKDSIRFQKSVEVDDQVFKNIKLFKKEPAAVGDDLFDRLKTSDLNKYLQEQMPGLTAKVFRTYNASITFQEQLALLTPKDGTMAEKLLAYNRANREVAILCNHQRTVSKNHSVQMEKIVDKIRALKYQRHKIKQTMLTLEPKLAKKRPELAEPESDLEDEWIEKHEEDLIEKDKEKARQKFAKDNEKRQSEKEKPLPASDLKDILKSLDAKLKDLVKERKTGKVINADKFTIERCDNNLLKIDERIATQRAAMVDKDENKSTALSTSKMNYIDPRITIAWCDKYEVPFEKIYTKTLRDKFKWAAVVDGSWEF</sequence>
<keyword evidence="11" id="KW-1185">Reference proteome</keyword>
<dbReference type="InterPro" id="IPR036202">
    <property type="entry name" value="TopoI_DNA-bd_euk_N_sf"/>
</dbReference>
<evidence type="ECO:0000256" key="4">
    <source>
        <dbReference type="ARBA" id="ARBA00023125"/>
    </source>
</evidence>
<organism evidence="10 11">
    <name type="scientific">Actinomortierella ambigua</name>
    <dbReference type="NCBI Taxonomy" id="1343610"/>
    <lineage>
        <taxon>Eukaryota</taxon>
        <taxon>Fungi</taxon>
        <taxon>Fungi incertae sedis</taxon>
        <taxon>Mucoromycota</taxon>
        <taxon>Mortierellomycotina</taxon>
        <taxon>Mortierellomycetes</taxon>
        <taxon>Mortierellales</taxon>
        <taxon>Mortierellaceae</taxon>
        <taxon>Actinomortierella</taxon>
    </lineage>
</organism>
<dbReference type="Pfam" id="PF14370">
    <property type="entry name" value="Topo_C_assoc"/>
    <property type="match status" value="1"/>
</dbReference>
<evidence type="ECO:0000256" key="6">
    <source>
        <dbReference type="PROSITE-ProRule" id="PRU01382"/>
    </source>
</evidence>
<feature type="domain" description="DNA topoisomerase I eukaryotic-type" evidence="9">
    <location>
        <begin position="353"/>
        <end position="802"/>
    </location>
</feature>
<comment type="similarity">
    <text evidence="2 6 7">Belongs to the type IB topoisomerase family.</text>
</comment>
<dbReference type="InterPro" id="IPR014727">
    <property type="entry name" value="TopoI_cat_a/b-sub_euk"/>
</dbReference>
<dbReference type="InterPro" id="IPR018521">
    <property type="entry name" value="TopoIB_AS"/>
</dbReference>
<dbReference type="SUPFAM" id="SSF56349">
    <property type="entry name" value="DNA breaking-rejoining enzymes"/>
    <property type="match status" value="1"/>
</dbReference>
<accession>A0A9P6QJK5</accession>
<dbReference type="Pfam" id="PF02919">
    <property type="entry name" value="Topoisom_I_N"/>
    <property type="match status" value="1"/>
</dbReference>
<dbReference type="Proteomes" id="UP000807716">
    <property type="component" value="Unassembled WGS sequence"/>
</dbReference>
<dbReference type="CDD" id="cd03488">
    <property type="entry name" value="Topoisomer_IB_N_htopoI_like"/>
    <property type="match status" value="1"/>
</dbReference>
<dbReference type="AlphaFoldDB" id="A0A9P6QJK5"/>
<dbReference type="GO" id="GO:0005730">
    <property type="term" value="C:nucleolus"/>
    <property type="evidence" value="ECO:0007669"/>
    <property type="project" value="TreeGrafter"/>
</dbReference>
<dbReference type="InterPro" id="IPR025834">
    <property type="entry name" value="TopoI_C_dom"/>
</dbReference>
<dbReference type="InterPro" id="IPR013499">
    <property type="entry name" value="TopoI_euk"/>
</dbReference>
<evidence type="ECO:0000256" key="1">
    <source>
        <dbReference type="ARBA" id="ARBA00000213"/>
    </source>
</evidence>
<dbReference type="InterPro" id="IPR008336">
    <property type="entry name" value="TopoI_DNA-bd_euk"/>
</dbReference>
<dbReference type="OrthoDB" id="47179at2759"/>
<feature type="compositionally biased region" description="Basic residues" evidence="8">
    <location>
        <begin position="154"/>
        <end position="166"/>
    </location>
</feature>
<dbReference type="InterPro" id="IPR051062">
    <property type="entry name" value="Topoisomerase_IB"/>
</dbReference>
<dbReference type="PROSITE" id="PS52038">
    <property type="entry name" value="TOPO_IB_2"/>
    <property type="match status" value="1"/>
</dbReference>